<evidence type="ECO:0000259" key="2">
    <source>
        <dbReference type="PROSITE" id="PS50041"/>
    </source>
</evidence>
<keyword evidence="1" id="KW-0732">Signal</keyword>
<dbReference type="AlphaFoldDB" id="A0A3Q3F7K1"/>
<feature type="chain" id="PRO_5018791034" description="C-type lectin domain-containing protein" evidence="1">
    <location>
        <begin position="18"/>
        <end position="142"/>
    </location>
</feature>
<evidence type="ECO:0000313" key="3">
    <source>
        <dbReference type="Ensembl" id="ENSLBEP00000015911.1"/>
    </source>
</evidence>
<dbReference type="Ensembl" id="ENSLBET00000016847.1">
    <property type="protein sequence ID" value="ENSLBEP00000015911.1"/>
    <property type="gene ID" value="ENSLBEG00000012348.1"/>
</dbReference>
<evidence type="ECO:0000256" key="1">
    <source>
        <dbReference type="SAM" id="SignalP"/>
    </source>
</evidence>
<feature type="domain" description="C-type lectin" evidence="2">
    <location>
        <begin position="29"/>
        <end position="125"/>
    </location>
</feature>
<accession>A0A3Q3F7K1</accession>
<dbReference type="PANTHER" id="PTHR45784:SF5">
    <property type="entry name" value="C-TYPE LECTIN DOMAIN FAMILY 20 MEMBER A-RELATED"/>
    <property type="match status" value="1"/>
</dbReference>
<name>A0A3Q3F7K1_9LABR</name>
<organism evidence="3 4">
    <name type="scientific">Labrus bergylta</name>
    <name type="common">ballan wrasse</name>
    <dbReference type="NCBI Taxonomy" id="56723"/>
    <lineage>
        <taxon>Eukaryota</taxon>
        <taxon>Metazoa</taxon>
        <taxon>Chordata</taxon>
        <taxon>Craniata</taxon>
        <taxon>Vertebrata</taxon>
        <taxon>Euteleostomi</taxon>
        <taxon>Actinopterygii</taxon>
        <taxon>Neopterygii</taxon>
        <taxon>Teleostei</taxon>
        <taxon>Neoteleostei</taxon>
        <taxon>Acanthomorphata</taxon>
        <taxon>Eupercaria</taxon>
        <taxon>Labriformes</taxon>
        <taxon>Labridae</taxon>
        <taxon>Labrus</taxon>
    </lineage>
</organism>
<reference evidence="3" key="1">
    <citation type="submission" date="2025-08" db="UniProtKB">
        <authorList>
            <consortium name="Ensembl"/>
        </authorList>
    </citation>
    <scope>IDENTIFICATION</scope>
</reference>
<reference evidence="3" key="2">
    <citation type="submission" date="2025-09" db="UniProtKB">
        <authorList>
            <consortium name="Ensembl"/>
        </authorList>
    </citation>
    <scope>IDENTIFICATION</scope>
</reference>
<dbReference type="Proteomes" id="UP000261660">
    <property type="component" value="Unplaced"/>
</dbReference>
<dbReference type="Gene3D" id="3.10.100.10">
    <property type="entry name" value="Mannose-Binding Protein A, subunit A"/>
    <property type="match status" value="1"/>
</dbReference>
<protein>
    <recommendedName>
        <fullName evidence="2">C-type lectin domain-containing protein</fullName>
    </recommendedName>
</protein>
<dbReference type="GeneTree" id="ENSGT00940000174504"/>
<keyword evidence="4" id="KW-1185">Reference proteome</keyword>
<dbReference type="InterPro" id="IPR016186">
    <property type="entry name" value="C-type_lectin-like/link_sf"/>
</dbReference>
<dbReference type="PROSITE" id="PS50041">
    <property type="entry name" value="C_TYPE_LECTIN_2"/>
    <property type="match status" value="1"/>
</dbReference>
<proteinExistence type="predicted"/>
<sequence>MLFTIRSILTLVWDVWSFLSFGTQQDPEFVFVNERMSWSNAQKHCRENFIDLATVRNFNDTEKFLSWVQKGKEVWIGLYRDPDFNWSNGSPSTYTYWKRSPTPLGSMSVECVLCLPNVFHVCTWKGMMSHYRAIPPNINNCK</sequence>
<evidence type="ECO:0000313" key="4">
    <source>
        <dbReference type="Proteomes" id="UP000261660"/>
    </source>
</evidence>
<feature type="signal peptide" evidence="1">
    <location>
        <begin position="1"/>
        <end position="17"/>
    </location>
</feature>
<dbReference type="InParanoid" id="A0A3Q3F7K1"/>
<dbReference type="Pfam" id="PF00059">
    <property type="entry name" value="Lectin_C"/>
    <property type="match status" value="1"/>
</dbReference>
<dbReference type="InterPro" id="IPR001304">
    <property type="entry name" value="C-type_lectin-like"/>
</dbReference>
<dbReference type="PANTHER" id="PTHR45784">
    <property type="entry name" value="C-TYPE LECTIN DOMAIN FAMILY 20 MEMBER A-RELATED"/>
    <property type="match status" value="1"/>
</dbReference>
<dbReference type="SUPFAM" id="SSF56436">
    <property type="entry name" value="C-type lectin-like"/>
    <property type="match status" value="1"/>
</dbReference>
<dbReference type="InterPro" id="IPR016187">
    <property type="entry name" value="CTDL_fold"/>
</dbReference>